<dbReference type="InterPro" id="IPR014717">
    <property type="entry name" value="Transl_elong_EF1B/ribsomal_bS6"/>
</dbReference>
<dbReference type="EMBL" id="MHKB01000003">
    <property type="protein sequence ID" value="OGY79928.1"/>
    <property type="molecule type" value="Genomic_DNA"/>
</dbReference>
<dbReference type="AlphaFoldDB" id="A0A1G2ASQ2"/>
<accession>A0A1G2ASQ2</accession>
<evidence type="ECO:0000313" key="2">
    <source>
        <dbReference type="EMBL" id="OGY79928.1"/>
    </source>
</evidence>
<feature type="transmembrane region" description="Helical" evidence="1">
    <location>
        <begin position="17"/>
        <end position="39"/>
    </location>
</feature>
<sequence>MIERIHMQIKIQKKQKVLYLIGNAVIIALIIFVAIIPGMRKLQTVKDINETIRANIGKQTSTYQHLITLSKEGKNLEEKMTFIDNLFLTQQRTLEYIQTIEKLAQEQSLTLEITLSEPTTEERFTYSTINFNVKGSWAHVYTFIHNIENTGPITVLTTINIQPTGTLTSADPQDTTAVIATLTGQVPFMQE</sequence>
<protein>
    <submittedName>
        <fullName evidence="2">Uncharacterized protein</fullName>
    </submittedName>
</protein>
<gene>
    <name evidence="2" type="ORF">A3B74_01600</name>
</gene>
<proteinExistence type="predicted"/>
<name>A0A1G2ASQ2_9BACT</name>
<keyword evidence="1" id="KW-1133">Transmembrane helix</keyword>
<dbReference type="Gene3D" id="3.30.70.60">
    <property type="match status" value="1"/>
</dbReference>
<evidence type="ECO:0000313" key="3">
    <source>
        <dbReference type="Proteomes" id="UP000177165"/>
    </source>
</evidence>
<dbReference type="STRING" id="1798540.A3B74_01600"/>
<organism evidence="2 3">
    <name type="scientific">Candidatus Kerfeldbacteria bacterium RIFCSPHIGHO2_02_FULL_42_14</name>
    <dbReference type="NCBI Taxonomy" id="1798540"/>
    <lineage>
        <taxon>Bacteria</taxon>
        <taxon>Candidatus Kerfeldiibacteriota</taxon>
    </lineage>
</organism>
<dbReference type="Proteomes" id="UP000177165">
    <property type="component" value="Unassembled WGS sequence"/>
</dbReference>
<keyword evidence="1" id="KW-0472">Membrane</keyword>
<evidence type="ECO:0000256" key="1">
    <source>
        <dbReference type="SAM" id="Phobius"/>
    </source>
</evidence>
<comment type="caution">
    <text evidence="2">The sequence shown here is derived from an EMBL/GenBank/DDBJ whole genome shotgun (WGS) entry which is preliminary data.</text>
</comment>
<keyword evidence="1" id="KW-0812">Transmembrane</keyword>
<reference evidence="2 3" key="1">
    <citation type="journal article" date="2016" name="Nat. Commun.">
        <title>Thousands of microbial genomes shed light on interconnected biogeochemical processes in an aquifer system.</title>
        <authorList>
            <person name="Anantharaman K."/>
            <person name="Brown C.T."/>
            <person name="Hug L.A."/>
            <person name="Sharon I."/>
            <person name="Castelle C.J."/>
            <person name="Probst A.J."/>
            <person name="Thomas B.C."/>
            <person name="Singh A."/>
            <person name="Wilkins M.J."/>
            <person name="Karaoz U."/>
            <person name="Brodie E.L."/>
            <person name="Williams K.H."/>
            <person name="Hubbard S.S."/>
            <person name="Banfield J.F."/>
        </authorList>
    </citation>
    <scope>NUCLEOTIDE SEQUENCE [LARGE SCALE GENOMIC DNA]</scope>
</reference>